<dbReference type="AlphaFoldDB" id="A0A917WH71"/>
<dbReference type="RefSeq" id="WP_190247946.1">
    <property type="nucleotide sequence ID" value="NZ_BMPI01000002.1"/>
</dbReference>
<reference evidence="2" key="1">
    <citation type="journal article" date="2014" name="Int. J. Syst. Evol. Microbiol.">
        <title>Complete genome sequence of Corynebacterium casei LMG S-19264T (=DSM 44701T), isolated from a smear-ripened cheese.</title>
        <authorList>
            <consortium name="US DOE Joint Genome Institute (JGI-PGF)"/>
            <person name="Walter F."/>
            <person name="Albersmeier A."/>
            <person name="Kalinowski J."/>
            <person name="Ruckert C."/>
        </authorList>
    </citation>
    <scope>NUCLEOTIDE SEQUENCE</scope>
    <source>
        <strain evidence="2">JCM 19831</strain>
    </source>
</reference>
<dbReference type="EMBL" id="BMPI01000002">
    <property type="protein sequence ID" value="GGM06279.1"/>
    <property type="molecule type" value="Genomic_DNA"/>
</dbReference>
<keyword evidence="3" id="KW-1185">Reference proteome</keyword>
<name>A0A917WH71_9ACTN</name>
<reference evidence="2" key="2">
    <citation type="submission" date="2020-09" db="EMBL/GenBank/DDBJ databases">
        <authorList>
            <person name="Sun Q."/>
            <person name="Ohkuma M."/>
        </authorList>
    </citation>
    <scope>NUCLEOTIDE SEQUENCE</scope>
    <source>
        <strain evidence="2">JCM 19831</strain>
    </source>
</reference>
<evidence type="ECO:0000313" key="3">
    <source>
        <dbReference type="Proteomes" id="UP000642070"/>
    </source>
</evidence>
<accession>A0A917WH71</accession>
<gene>
    <name evidence="2" type="ORF">GCM10007977_004340</name>
</gene>
<proteinExistence type="predicted"/>
<evidence type="ECO:0008006" key="4">
    <source>
        <dbReference type="Google" id="ProtNLM"/>
    </source>
</evidence>
<protein>
    <recommendedName>
        <fullName evidence="4">DUF2961 domain-containing protein</fullName>
    </recommendedName>
</protein>
<dbReference type="Gene3D" id="2.60.120.1390">
    <property type="match status" value="1"/>
</dbReference>
<feature type="compositionally biased region" description="Basic and acidic residues" evidence="1">
    <location>
        <begin position="21"/>
        <end position="37"/>
    </location>
</feature>
<organism evidence="2 3">
    <name type="scientific">Dactylosporangium sucinum</name>
    <dbReference type="NCBI Taxonomy" id="1424081"/>
    <lineage>
        <taxon>Bacteria</taxon>
        <taxon>Bacillati</taxon>
        <taxon>Actinomycetota</taxon>
        <taxon>Actinomycetes</taxon>
        <taxon>Micromonosporales</taxon>
        <taxon>Micromonosporaceae</taxon>
        <taxon>Dactylosporangium</taxon>
    </lineage>
</organism>
<dbReference type="Proteomes" id="UP000642070">
    <property type="component" value="Unassembled WGS sequence"/>
</dbReference>
<comment type="caution">
    <text evidence="2">The sequence shown here is derived from an EMBL/GenBank/DDBJ whole genome shotgun (WGS) entry which is preliminary data.</text>
</comment>
<evidence type="ECO:0000256" key="1">
    <source>
        <dbReference type="SAM" id="MobiDB-lite"/>
    </source>
</evidence>
<evidence type="ECO:0000313" key="2">
    <source>
        <dbReference type="EMBL" id="GGM06279.1"/>
    </source>
</evidence>
<sequence>MTFWQPTSPLAGLPRIKAGRSRRESSWDRTGGNRDFKTVPAGETHVLADIEGAGVIEHMWITTRCYSPMYLRKLVLEIFWDGEEHPSVRTPLGDFFGVGHAVSAHFVSLPISMVTGPRRGPKGPFAAAMNSYFPMPFGSHAKVQIRNESDLPIENLFYYVDYELTQEPTPADVGRFHAQYRQEKPCQKVVHPATAAGRPAPWDLPGVNLTGADNYVILDAEGTGHYVGCVLNIDNFDASNQVYSWPGEGDDMIFIDGEQWPPSLHGTGTEDYFNAAWGFPSGAYAGPYHGITLASSVQEHFGLWSMYRFHIEDPVRFQQSIRVTIEHGHANDQGNDYSSVAFWYQAHPHRPLPELPPVDERLPRRWPEHGLWDE</sequence>
<dbReference type="InterPro" id="IPR021345">
    <property type="entry name" value="DUF2961"/>
</dbReference>
<feature type="region of interest" description="Disordered" evidence="1">
    <location>
        <begin position="1"/>
        <end position="38"/>
    </location>
</feature>
<dbReference type="Pfam" id="PF11175">
    <property type="entry name" value="DUF2961"/>
    <property type="match status" value="1"/>
</dbReference>